<evidence type="ECO:0000259" key="1">
    <source>
        <dbReference type="PROSITE" id="PS50994"/>
    </source>
</evidence>
<comment type="caution">
    <text evidence="2">The sequence shown here is derived from an EMBL/GenBank/DDBJ whole genome shotgun (WGS) entry which is preliminary data.</text>
</comment>
<name>A0ABU1PEL0_9BURK</name>
<evidence type="ECO:0000313" key="2">
    <source>
        <dbReference type="EMBL" id="MDR6584341.1"/>
    </source>
</evidence>
<dbReference type="InterPro" id="IPR001584">
    <property type="entry name" value="Integrase_cat-core"/>
</dbReference>
<sequence length="82" mass="9750">MKLNFIEPGKPQQNAYIESFNGKFRDECLNEHWFVSMRHAREIIAAWRREYNSERPHSSLGYLTPQQFAETFLTADSKSFSY</sequence>
<proteinExistence type="predicted"/>
<gene>
    <name evidence="2" type="ORF">J2W50_002551</name>
</gene>
<accession>A0ABU1PEL0</accession>
<keyword evidence="3" id="KW-1185">Reference proteome</keyword>
<dbReference type="Gene3D" id="3.30.420.10">
    <property type="entry name" value="Ribonuclease H-like superfamily/Ribonuclease H"/>
    <property type="match status" value="1"/>
</dbReference>
<protein>
    <submittedName>
        <fullName evidence="2">Transposase InsO family protein</fullName>
    </submittedName>
</protein>
<dbReference type="PANTHER" id="PTHR47515">
    <property type="entry name" value="LOW CALCIUM RESPONSE LOCUS PROTEIN T"/>
    <property type="match status" value="1"/>
</dbReference>
<organism evidence="2 3">
    <name type="scientific">Herbaspirillum frisingense</name>
    <dbReference type="NCBI Taxonomy" id="92645"/>
    <lineage>
        <taxon>Bacteria</taxon>
        <taxon>Pseudomonadati</taxon>
        <taxon>Pseudomonadota</taxon>
        <taxon>Betaproteobacteria</taxon>
        <taxon>Burkholderiales</taxon>
        <taxon>Oxalobacteraceae</taxon>
        <taxon>Herbaspirillum</taxon>
    </lineage>
</organism>
<dbReference type="Pfam" id="PF13683">
    <property type="entry name" value="rve_3"/>
    <property type="match status" value="1"/>
</dbReference>
<reference evidence="2 3" key="1">
    <citation type="submission" date="2023-07" db="EMBL/GenBank/DDBJ databases">
        <title>Sorghum-associated microbial communities from plants grown in Nebraska, USA.</title>
        <authorList>
            <person name="Schachtman D."/>
        </authorList>
    </citation>
    <scope>NUCLEOTIDE SEQUENCE [LARGE SCALE GENOMIC DNA]</scope>
    <source>
        <strain evidence="2 3">596</strain>
    </source>
</reference>
<dbReference type="SUPFAM" id="SSF53098">
    <property type="entry name" value="Ribonuclease H-like"/>
    <property type="match status" value="1"/>
</dbReference>
<feature type="domain" description="Integrase catalytic" evidence="1">
    <location>
        <begin position="1"/>
        <end position="73"/>
    </location>
</feature>
<dbReference type="PROSITE" id="PS50994">
    <property type="entry name" value="INTEGRASE"/>
    <property type="match status" value="1"/>
</dbReference>
<evidence type="ECO:0000313" key="3">
    <source>
        <dbReference type="Proteomes" id="UP001260715"/>
    </source>
</evidence>
<dbReference type="InterPro" id="IPR036397">
    <property type="entry name" value="RNaseH_sf"/>
</dbReference>
<dbReference type="PANTHER" id="PTHR47515:SF1">
    <property type="entry name" value="BLR2054 PROTEIN"/>
    <property type="match status" value="1"/>
</dbReference>
<dbReference type="InterPro" id="IPR012337">
    <property type="entry name" value="RNaseH-like_sf"/>
</dbReference>
<dbReference type="EMBL" id="JAVDSJ010000003">
    <property type="protein sequence ID" value="MDR6584341.1"/>
    <property type="molecule type" value="Genomic_DNA"/>
</dbReference>
<dbReference type="Proteomes" id="UP001260715">
    <property type="component" value="Unassembled WGS sequence"/>
</dbReference>